<dbReference type="AlphaFoldDB" id="A0A0E9RUX2"/>
<reference evidence="1" key="1">
    <citation type="submission" date="2014-11" db="EMBL/GenBank/DDBJ databases">
        <authorList>
            <person name="Amaro Gonzalez C."/>
        </authorList>
    </citation>
    <scope>NUCLEOTIDE SEQUENCE</scope>
</reference>
<organism evidence="1">
    <name type="scientific">Anguilla anguilla</name>
    <name type="common">European freshwater eel</name>
    <name type="synonym">Muraena anguilla</name>
    <dbReference type="NCBI Taxonomy" id="7936"/>
    <lineage>
        <taxon>Eukaryota</taxon>
        <taxon>Metazoa</taxon>
        <taxon>Chordata</taxon>
        <taxon>Craniata</taxon>
        <taxon>Vertebrata</taxon>
        <taxon>Euteleostomi</taxon>
        <taxon>Actinopterygii</taxon>
        <taxon>Neopterygii</taxon>
        <taxon>Teleostei</taxon>
        <taxon>Anguilliformes</taxon>
        <taxon>Anguillidae</taxon>
        <taxon>Anguilla</taxon>
    </lineage>
</organism>
<accession>A0A0E9RUX2</accession>
<proteinExistence type="predicted"/>
<reference evidence="1" key="2">
    <citation type="journal article" date="2015" name="Fish Shellfish Immunol.">
        <title>Early steps in the European eel (Anguilla anguilla)-Vibrio vulnificus interaction in the gills: Role of the RtxA13 toxin.</title>
        <authorList>
            <person name="Callol A."/>
            <person name="Pajuelo D."/>
            <person name="Ebbesson L."/>
            <person name="Teles M."/>
            <person name="MacKenzie S."/>
            <person name="Amaro C."/>
        </authorList>
    </citation>
    <scope>NUCLEOTIDE SEQUENCE</scope>
</reference>
<protein>
    <submittedName>
        <fullName evidence="1">Uncharacterized protein</fullName>
    </submittedName>
</protein>
<dbReference type="EMBL" id="GBXM01076312">
    <property type="protein sequence ID" value="JAH32265.1"/>
    <property type="molecule type" value="Transcribed_RNA"/>
</dbReference>
<evidence type="ECO:0000313" key="1">
    <source>
        <dbReference type="EMBL" id="JAH32265.1"/>
    </source>
</evidence>
<sequence>MRWTTPVFAAATIPLTKVLSFTSCLG</sequence>
<name>A0A0E9RUX2_ANGAN</name>